<dbReference type="AlphaFoldDB" id="A0A4U0XAA9"/>
<protein>
    <recommendedName>
        <fullName evidence="3">FAT domain-containing protein</fullName>
    </recommendedName>
</protein>
<dbReference type="OrthoDB" id="5366687at2759"/>
<accession>A0A4U0XAA9</accession>
<evidence type="ECO:0000313" key="1">
    <source>
        <dbReference type="EMBL" id="TKA73580.1"/>
    </source>
</evidence>
<evidence type="ECO:0000313" key="2">
    <source>
        <dbReference type="Proteomes" id="UP000308768"/>
    </source>
</evidence>
<sequence length="261" mass="29468">MDEEQRISACKASVRQLYTMLNSSPSDWRYYIVTARGVIASIESTTFMHSSSRVAEQTWLVNGLQQLAYHDADSETVSDVADWCTRQWLTILQRHPDNVPALNGPFTLLGSRVKNLLIVAQESDRIGSQELKHRLREYIAWNKAQSMTGSEEERQASQAAIEAEARLHTADYVEARGILLPATEYLNKAVEAAQAQNVLTGDLLATTAEAYMSLGNVSYTRINEQYFHQAISYLRMATNVPGYSLSPYLQQYLDDYGRLME</sequence>
<proteinExistence type="predicted"/>
<keyword evidence="2" id="KW-1185">Reference proteome</keyword>
<comment type="caution">
    <text evidence="1">The sequence shown here is derived from an EMBL/GenBank/DDBJ whole genome shotgun (WGS) entry which is preliminary data.</text>
</comment>
<dbReference type="EMBL" id="NAJN01000422">
    <property type="protein sequence ID" value="TKA73580.1"/>
    <property type="molecule type" value="Genomic_DNA"/>
</dbReference>
<feature type="non-terminal residue" evidence="1">
    <location>
        <position position="261"/>
    </location>
</feature>
<reference evidence="1 2" key="1">
    <citation type="submission" date="2017-03" db="EMBL/GenBank/DDBJ databases">
        <title>Genomes of endolithic fungi from Antarctica.</title>
        <authorList>
            <person name="Coleine C."/>
            <person name="Masonjones S."/>
            <person name="Stajich J.E."/>
        </authorList>
    </citation>
    <scope>NUCLEOTIDE SEQUENCE [LARGE SCALE GENOMIC DNA]</scope>
    <source>
        <strain evidence="1 2">CCFEE 5187</strain>
    </source>
</reference>
<name>A0A4U0XAA9_9PEZI</name>
<dbReference type="STRING" id="331657.A0A4U0XAA9"/>
<evidence type="ECO:0008006" key="3">
    <source>
        <dbReference type="Google" id="ProtNLM"/>
    </source>
</evidence>
<organism evidence="1 2">
    <name type="scientific">Cryomyces minteri</name>
    <dbReference type="NCBI Taxonomy" id="331657"/>
    <lineage>
        <taxon>Eukaryota</taxon>
        <taxon>Fungi</taxon>
        <taxon>Dikarya</taxon>
        <taxon>Ascomycota</taxon>
        <taxon>Pezizomycotina</taxon>
        <taxon>Dothideomycetes</taxon>
        <taxon>Dothideomycetes incertae sedis</taxon>
        <taxon>Cryomyces</taxon>
    </lineage>
</organism>
<gene>
    <name evidence="1" type="ORF">B0A49_10921</name>
</gene>
<dbReference type="Proteomes" id="UP000308768">
    <property type="component" value="Unassembled WGS sequence"/>
</dbReference>